<evidence type="ECO:0000256" key="3">
    <source>
        <dbReference type="ARBA" id="ARBA00022827"/>
    </source>
</evidence>
<dbReference type="GO" id="GO:0016491">
    <property type="term" value="F:oxidoreductase activity"/>
    <property type="evidence" value="ECO:0007669"/>
    <property type="project" value="UniProtKB-KW"/>
</dbReference>
<evidence type="ECO:0000256" key="4">
    <source>
        <dbReference type="ARBA" id="ARBA00023002"/>
    </source>
</evidence>
<dbReference type="Gene3D" id="3.50.50.60">
    <property type="entry name" value="FAD/NAD(P)-binding domain"/>
    <property type="match status" value="2"/>
</dbReference>
<comment type="cofactor">
    <cofactor evidence="1">
        <name>FAD</name>
        <dbReference type="ChEBI" id="CHEBI:57692"/>
    </cofactor>
</comment>
<evidence type="ECO:0000256" key="1">
    <source>
        <dbReference type="ARBA" id="ARBA00001974"/>
    </source>
</evidence>
<organism evidence="6 7">
    <name type="scientific">Pseudohalioglobus lutimaris</name>
    <dbReference type="NCBI Taxonomy" id="1737061"/>
    <lineage>
        <taxon>Bacteria</taxon>
        <taxon>Pseudomonadati</taxon>
        <taxon>Pseudomonadota</taxon>
        <taxon>Gammaproteobacteria</taxon>
        <taxon>Cellvibrionales</taxon>
        <taxon>Halieaceae</taxon>
        <taxon>Pseudohalioglobus</taxon>
    </lineage>
</organism>
<evidence type="ECO:0000313" key="7">
    <source>
        <dbReference type="Proteomes" id="UP000235005"/>
    </source>
</evidence>
<protein>
    <recommendedName>
        <fullName evidence="5">FAD-dependent oxidoreductase 2 FAD-binding domain-containing protein</fullName>
    </recommendedName>
</protein>
<dbReference type="Pfam" id="PF00890">
    <property type="entry name" value="FAD_binding_2"/>
    <property type="match status" value="1"/>
</dbReference>
<dbReference type="AlphaFoldDB" id="A0A2N5WXN4"/>
<name>A0A2N5WXN4_9GAMM</name>
<evidence type="ECO:0000259" key="5">
    <source>
        <dbReference type="Pfam" id="PF00890"/>
    </source>
</evidence>
<keyword evidence="4" id="KW-0560">Oxidoreductase</keyword>
<dbReference type="InterPro" id="IPR050315">
    <property type="entry name" value="FAD-oxidoreductase_2"/>
</dbReference>
<sequence>MTKQRAVIDLEQSLYSPASIALKTHGIAGDQNMLTTVKSMWRKLGTGAVVVNTPETVATAKELRWDMIVDVAVIGFGGAGAAAAIEARDHGAEVAVIDRFNGGGSTRISGGIYYAGGGTRIQQQAGVEDTPENMFHYLRHETADAVSEETLRKFCDDSPGNLYWLMQQGVPFNASQCPFKTSYPSNRYYLYYSGNESFTPYTNDASPAARGHRAHGPGVSGATFFNPLENAARTRGAKILTQHKAVGLVTDQAGRTVGVRLRRFASGSFAGWLHRQLYSVLIFSRYGAMYLPAITWLLRGALEKLEAAYTQGFSVRAKRGIVISTGGFFYNRDMVTRFAPEHLPGMPLGTIGDDGSGILMGESAGGATARMDNVSQWRFINPPESFVRGVLVGRDGQRICNEMYYGAQLNEQIMTRAGGEAWLILDKSLFGQALREIGPRRAMWFQTASALVYLFVAREKAGSLAALANKLGIPADTLGQTVSDYNRLSAEGAEDPLGKPADHRAVLAKGPWYALDCRVAGAVRNPSITLGGLCVNERTGAVLDKNGNAIAGLYAAGRAAEGVASHSYVSGLSIADCIFAGRRAGRHAAGGDQFQGGRHRDEK</sequence>
<proteinExistence type="predicted"/>
<accession>A0A2N5WXN4</accession>
<keyword evidence="3" id="KW-0274">FAD</keyword>
<dbReference type="PANTHER" id="PTHR43400:SF10">
    <property type="entry name" value="3-OXOSTEROID 1-DEHYDROGENASE"/>
    <property type="match status" value="1"/>
</dbReference>
<dbReference type="Gene3D" id="3.90.700.10">
    <property type="entry name" value="Succinate dehydrogenase/fumarate reductase flavoprotein, catalytic domain"/>
    <property type="match status" value="1"/>
</dbReference>
<keyword evidence="7" id="KW-1185">Reference proteome</keyword>
<dbReference type="SUPFAM" id="SSF56425">
    <property type="entry name" value="Succinate dehydrogenase/fumarate reductase flavoprotein, catalytic domain"/>
    <property type="match status" value="1"/>
</dbReference>
<dbReference type="Proteomes" id="UP000235005">
    <property type="component" value="Unassembled WGS sequence"/>
</dbReference>
<dbReference type="InterPro" id="IPR036188">
    <property type="entry name" value="FAD/NAD-bd_sf"/>
</dbReference>
<dbReference type="InterPro" id="IPR003953">
    <property type="entry name" value="FAD-dep_OxRdtase_2_FAD-bd"/>
</dbReference>
<dbReference type="InterPro" id="IPR027477">
    <property type="entry name" value="Succ_DH/fumarate_Rdtase_cat_sf"/>
</dbReference>
<comment type="caution">
    <text evidence="6">The sequence shown here is derived from an EMBL/GenBank/DDBJ whole genome shotgun (WGS) entry which is preliminary data.</text>
</comment>
<evidence type="ECO:0000313" key="6">
    <source>
        <dbReference type="EMBL" id="PLW67000.1"/>
    </source>
</evidence>
<keyword evidence="2" id="KW-0285">Flavoprotein</keyword>
<dbReference type="SUPFAM" id="SSF51905">
    <property type="entry name" value="FAD/NAD(P)-binding domain"/>
    <property type="match status" value="1"/>
</dbReference>
<dbReference type="OrthoDB" id="337830at2"/>
<evidence type="ECO:0000256" key="2">
    <source>
        <dbReference type="ARBA" id="ARBA00022630"/>
    </source>
</evidence>
<gene>
    <name evidence="6" type="ORF">C0039_19025</name>
</gene>
<dbReference type="EMBL" id="PKUS01000040">
    <property type="protein sequence ID" value="PLW67000.1"/>
    <property type="molecule type" value="Genomic_DNA"/>
</dbReference>
<dbReference type="GO" id="GO:0008202">
    <property type="term" value="P:steroid metabolic process"/>
    <property type="evidence" value="ECO:0007669"/>
    <property type="project" value="UniProtKB-ARBA"/>
</dbReference>
<feature type="domain" description="FAD-dependent oxidoreductase 2 FAD-binding" evidence="5">
    <location>
        <begin position="70"/>
        <end position="564"/>
    </location>
</feature>
<dbReference type="PANTHER" id="PTHR43400">
    <property type="entry name" value="FUMARATE REDUCTASE"/>
    <property type="match status" value="1"/>
</dbReference>
<reference evidence="6 7" key="1">
    <citation type="submission" date="2018-01" db="EMBL/GenBank/DDBJ databases">
        <title>The draft genome sequence of Halioglobus lutimaris HF004.</title>
        <authorList>
            <person name="Du Z.-J."/>
            <person name="Shi M.-J."/>
        </authorList>
    </citation>
    <scope>NUCLEOTIDE SEQUENCE [LARGE SCALE GENOMIC DNA]</scope>
    <source>
        <strain evidence="6 7">HF004</strain>
    </source>
</reference>
<dbReference type="NCBIfam" id="NF005511">
    <property type="entry name" value="PRK07121.1-4"/>
    <property type="match status" value="1"/>
</dbReference>